<feature type="region of interest" description="Disordered" evidence="7">
    <location>
        <begin position="397"/>
        <end position="544"/>
    </location>
</feature>
<feature type="compositionally biased region" description="Pro residues" evidence="7">
    <location>
        <begin position="165"/>
        <end position="177"/>
    </location>
</feature>
<proteinExistence type="inferred from homology"/>
<feature type="region of interest" description="Disordered" evidence="7">
    <location>
        <begin position="635"/>
        <end position="697"/>
    </location>
</feature>
<dbReference type="InterPro" id="IPR013625">
    <property type="entry name" value="PTB"/>
</dbReference>
<dbReference type="InterPro" id="IPR036028">
    <property type="entry name" value="SH3-like_dom_sf"/>
</dbReference>
<dbReference type="Gene3D" id="2.30.29.30">
    <property type="entry name" value="Pleckstrin-homology domain (PH domain)/Phosphotyrosine-binding domain (PTB)"/>
    <property type="match status" value="1"/>
</dbReference>
<dbReference type="PANTHER" id="PTHR12287:SF23">
    <property type="entry name" value="AROUSER, ISOFORM A-RELATED"/>
    <property type="match status" value="1"/>
</dbReference>
<dbReference type="GO" id="GO:0005886">
    <property type="term" value="C:plasma membrane"/>
    <property type="evidence" value="ECO:0007669"/>
    <property type="project" value="TreeGrafter"/>
</dbReference>
<dbReference type="SMART" id="SM00326">
    <property type="entry name" value="SH3"/>
    <property type="match status" value="1"/>
</dbReference>
<evidence type="ECO:0000256" key="5">
    <source>
        <dbReference type="ARBA" id="ARBA00022553"/>
    </source>
</evidence>
<keyword evidence="10" id="KW-1185">Reference proteome</keyword>
<evidence type="ECO:0000313" key="10">
    <source>
        <dbReference type="Proteomes" id="UP001367676"/>
    </source>
</evidence>
<dbReference type="PANTHER" id="PTHR12287">
    <property type="entry name" value="EPIDERMAL GROWTH FACTOR RECEPTOR KINASE SUBSTRATE EPS8-RELATED PROTEIN"/>
    <property type="match status" value="1"/>
</dbReference>
<dbReference type="InterPro" id="IPR011993">
    <property type="entry name" value="PH-like_dom_sf"/>
</dbReference>
<feature type="compositionally biased region" description="Basic and acidic residues" evidence="7">
    <location>
        <begin position="415"/>
        <end position="449"/>
    </location>
</feature>
<feature type="region of interest" description="Disordered" evidence="7">
    <location>
        <begin position="1"/>
        <end position="21"/>
    </location>
</feature>
<reference evidence="9 10" key="1">
    <citation type="submission" date="2024-03" db="EMBL/GenBank/DDBJ databases">
        <title>Adaptation during the transition from Ophiocordyceps entomopathogen to insect associate is accompanied by gene loss and intensified selection.</title>
        <authorList>
            <person name="Ward C.M."/>
            <person name="Onetto C.A."/>
            <person name="Borneman A.R."/>
        </authorList>
    </citation>
    <scope>NUCLEOTIDE SEQUENCE [LARGE SCALE GENOMIC DNA]</scope>
    <source>
        <strain evidence="9">AWRI1</strain>
        <tissue evidence="9">Single Adult Female</tissue>
    </source>
</reference>
<comment type="subcellular location">
    <subcellularLocation>
        <location evidence="1">Cytoplasm</location>
    </subcellularLocation>
</comment>
<dbReference type="FunFam" id="2.30.29.30:FF:000289">
    <property type="entry name" value="Epidermal growth factor receptor kinase substrate 8"/>
    <property type="match status" value="1"/>
</dbReference>
<keyword evidence="5" id="KW-0597">Phosphoprotein</keyword>
<feature type="compositionally biased region" description="Polar residues" evidence="7">
    <location>
        <begin position="402"/>
        <end position="411"/>
    </location>
</feature>
<dbReference type="EMBL" id="JBBCAQ010000028">
    <property type="protein sequence ID" value="KAK7585842.1"/>
    <property type="molecule type" value="Genomic_DNA"/>
</dbReference>
<organism evidence="9 10">
    <name type="scientific">Parthenolecanium corni</name>
    <dbReference type="NCBI Taxonomy" id="536013"/>
    <lineage>
        <taxon>Eukaryota</taxon>
        <taxon>Metazoa</taxon>
        <taxon>Ecdysozoa</taxon>
        <taxon>Arthropoda</taxon>
        <taxon>Hexapoda</taxon>
        <taxon>Insecta</taxon>
        <taxon>Pterygota</taxon>
        <taxon>Neoptera</taxon>
        <taxon>Paraneoptera</taxon>
        <taxon>Hemiptera</taxon>
        <taxon>Sternorrhyncha</taxon>
        <taxon>Coccoidea</taxon>
        <taxon>Coccidae</taxon>
        <taxon>Parthenolecanium</taxon>
    </lineage>
</organism>
<feature type="compositionally biased region" description="Basic and acidic residues" evidence="7">
    <location>
        <begin position="196"/>
        <end position="206"/>
    </location>
</feature>
<feature type="region of interest" description="Disordered" evidence="7">
    <location>
        <begin position="153"/>
        <end position="220"/>
    </location>
</feature>
<dbReference type="InterPro" id="IPR039801">
    <property type="entry name" value="EPS8-like"/>
</dbReference>
<dbReference type="InterPro" id="IPR035462">
    <property type="entry name" value="Eps8_SH3"/>
</dbReference>
<feature type="compositionally biased region" description="Basic and acidic residues" evidence="7">
    <location>
        <begin position="511"/>
        <end position="537"/>
    </location>
</feature>
<dbReference type="InterPro" id="IPR001452">
    <property type="entry name" value="SH3_domain"/>
</dbReference>
<sequence length="697" mass="79449">MPYSRSSVHSNGYSSDTHTTNESPMYVMEHLATFTVAKETGIVYPQDGMRRLLQLEKSNGIWSQKMHFKMDQNWVLIMDYETSVVMERFPVSLIQEPTAFTSHDPMEIYNNILVFIVGDERQSSNSHSEMHIFQCQNISAQDLAEDLKMLRNGLNLPNHSKPRHIPPPPPTPPPEPPLNGTKVRDQVSAFNAAAHTEPRRASSEFEGRDDETSSTSSEKYERDVTVLNHCFDDIEKFIARLQHAAAASRELERRQKTRKSKKKDLGDGMLTMRAKPPPEIEFIDVFQKFKLSFNLLAKLKAHIHDPNAPELVHFLFTPLALIVDASHDSHYSPNLPAGVVTPLLTREAVNLLMNCVTSKETELWHSLGDAWLISREQWKGNVPPYHPIFMDGWSPDYPVNDNRGSTPSEQIPLTPEKRRPDEPRSHREVHLELRESQFNRNLDHGHDDSSDYFEYEQQGSDMATPAAPPLPLVGQYPYEPHSRHYSHDEHADGSPDANFGAMSSAHMHGGPSRDRDSDRDQDRNREAHSDISADSIERNGGVSEHFERKQMHWLEELRSRDAKIVQVTYPRTANNDKELTVVRGEFLEVLDDTRKWWKTRNRRGQVAHVPHTIVMPFNSVADSCEVFNSPLYGRGHDPGSRGYAGKESLGSVEHEHPGSGPSSDLRRRRHSPSSTSPAPAEWVRKERLGKKGEFRYF</sequence>
<dbReference type="PROSITE" id="PS50002">
    <property type="entry name" value="SH3"/>
    <property type="match status" value="1"/>
</dbReference>
<dbReference type="CDD" id="cd01210">
    <property type="entry name" value="PTB_EPS8"/>
    <property type="match status" value="1"/>
</dbReference>
<dbReference type="SUPFAM" id="SSF50729">
    <property type="entry name" value="PH domain-like"/>
    <property type="match status" value="1"/>
</dbReference>
<name>A0AAN9Y3X7_9HEMI</name>
<accession>A0AAN9Y3X7</accession>
<keyword evidence="3 6" id="KW-0728">SH3 domain</keyword>
<evidence type="ECO:0000256" key="1">
    <source>
        <dbReference type="ARBA" id="ARBA00004496"/>
    </source>
</evidence>
<dbReference type="Gene3D" id="2.30.30.40">
    <property type="entry name" value="SH3 Domains"/>
    <property type="match status" value="1"/>
</dbReference>
<dbReference type="CDD" id="cd11764">
    <property type="entry name" value="SH3_Eps8"/>
    <property type="match status" value="1"/>
</dbReference>
<gene>
    <name evidence="9" type="ORF">V9T40_000021</name>
</gene>
<dbReference type="Pfam" id="PF08416">
    <property type="entry name" value="PTB"/>
    <property type="match status" value="1"/>
</dbReference>
<feature type="compositionally biased region" description="Basic and acidic residues" evidence="7">
    <location>
        <begin position="480"/>
        <end position="493"/>
    </location>
</feature>
<dbReference type="InterPro" id="IPR033928">
    <property type="entry name" value="EPS8_PTB"/>
</dbReference>
<feature type="compositionally biased region" description="Basic and acidic residues" evidence="7">
    <location>
        <begin position="682"/>
        <end position="697"/>
    </location>
</feature>
<evidence type="ECO:0000259" key="8">
    <source>
        <dbReference type="PROSITE" id="PS50002"/>
    </source>
</evidence>
<comment type="caution">
    <text evidence="9">The sequence shown here is derived from an EMBL/GenBank/DDBJ whole genome shotgun (WGS) entry which is preliminary data.</text>
</comment>
<dbReference type="Pfam" id="PF22975">
    <property type="entry name" value="EPS8_2nd"/>
    <property type="match status" value="1"/>
</dbReference>
<feature type="region of interest" description="Disordered" evidence="7">
    <location>
        <begin position="248"/>
        <end position="271"/>
    </location>
</feature>
<dbReference type="GO" id="GO:0003779">
    <property type="term" value="F:actin binding"/>
    <property type="evidence" value="ECO:0007669"/>
    <property type="project" value="TreeGrafter"/>
</dbReference>
<dbReference type="Proteomes" id="UP001367676">
    <property type="component" value="Unassembled WGS sequence"/>
</dbReference>
<keyword evidence="4" id="KW-0963">Cytoplasm</keyword>
<protein>
    <recommendedName>
        <fullName evidence="8">SH3 domain-containing protein</fullName>
    </recommendedName>
</protein>
<evidence type="ECO:0000256" key="7">
    <source>
        <dbReference type="SAM" id="MobiDB-lite"/>
    </source>
</evidence>
<evidence type="ECO:0000256" key="6">
    <source>
        <dbReference type="PROSITE-ProRule" id="PRU00192"/>
    </source>
</evidence>
<comment type="similarity">
    <text evidence="2">Belongs to the EPS8 family.</text>
</comment>
<dbReference type="GO" id="GO:0035023">
    <property type="term" value="P:regulation of Rho protein signal transduction"/>
    <property type="evidence" value="ECO:0007669"/>
    <property type="project" value="TreeGrafter"/>
</dbReference>
<evidence type="ECO:0000256" key="3">
    <source>
        <dbReference type="ARBA" id="ARBA00022443"/>
    </source>
</evidence>
<dbReference type="GO" id="GO:0007266">
    <property type="term" value="P:Rho protein signal transduction"/>
    <property type="evidence" value="ECO:0007669"/>
    <property type="project" value="TreeGrafter"/>
</dbReference>
<evidence type="ECO:0000313" key="9">
    <source>
        <dbReference type="EMBL" id="KAK7585842.1"/>
    </source>
</evidence>
<dbReference type="GO" id="GO:0005737">
    <property type="term" value="C:cytoplasm"/>
    <property type="evidence" value="ECO:0007669"/>
    <property type="project" value="UniProtKB-SubCell"/>
</dbReference>
<evidence type="ECO:0000256" key="2">
    <source>
        <dbReference type="ARBA" id="ARBA00006197"/>
    </source>
</evidence>
<feature type="domain" description="SH3" evidence="8">
    <location>
        <begin position="560"/>
        <end position="619"/>
    </location>
</feature>
<dbReference type="InterPro" id="IPR055093">
    <property type="entry name" value="EPS8_2nd"/>
</dbReference>
<dbReference type="AlphaFoldDB" id="A0AAN9Y3X7"/>
<evidence type="ECO:0000256" key="4">
    <source>
        <dbReference type="ARBA" id="ARBA00022490"/>
    </source>
</evidence>
<dbReference type="SUPFAM" id="SSF50044">
    <property type="entry name" value="SH3-domain"/>
    <property type="match status" value="1"/>
</dbReference>